<feature type="compositionally biased region" description="Basic and acidic residues" evidence="2">
    <location>
        <begin position="1"/>
        <end position="21"/>
    </location>
</feature>
<dbReference type="Pfam" id="PF02515">
    <property type="entry name" value="CoA_transf_3"/>
    <property type="match status" value="3"/>
</dbReference>
<sequence>MTPEHETALDHAAAAEHETVSKRRTASTHGTASWAGEPPAPAAPAGPLAGVRVLELATQIAGPYCGKLFADAGADVVKVEPPGGDPMRAWSASGARPTATSGGADDGALFRYLNTSKRSVVDTVDGPDARALAAAADLVIVGGALAGTGAGGAGGAAGADPAAVRRLHADNPRAVVLSISPFGLTGPWADDGRQQGSPPGAEALGGGAVTEFLLQAACGSTAGRGEPDAAPLQAGGRIGEWASGAYAAVAGLAALRGARRDGTGDLVDVAMLECMTIMMGGLSVVGPTVMGRPTGPAGPARIPETPSIEPTKDGLVGFCTITAQQFQDFLVLIERPDLLEDRELASLAGRHARRGEFQAAVRAWTTRHTTEEIVELAAALRVPVTPVGTPETVTAIDQFTARGVFVPNPGGGFLQPRVPYRVGDFRGRPAAPAPALGEHTDTVDWPIRAGAAPVPPAQGTRELPLADLRILDLTAFWAGPSATMLLAALGADVVKVEGVSRPDGMRFSGGKPPSEDRWWEWGTMFLATNAGKRAVSLELSRAEGLELARRLVGACDVVMENFSPRVLTNLGLDWETVRAANPAAVLTRMPAFGLDGPWRDRTGFAQTMEQASGMAWLTGTAAGLPVIPRGACDPIAGLHAAFATLVALAARDRDEGAGALVEATMVESVLNVAAELTVEYTANGASLRRDGNRGPLAAPQGVYRCAPGPFLAGGDSGPFLAGGDSGPFLAGGDSGPFPASADPALGSGPAATGTASDAWIALAVTDDAQWAALCRLLDRADLAADPALATFAGRRATACHDRLDEAIGAWAAALDRPRALAALAAAGIPAAPVTPAADLLANPQLAARGFFERLSHPVVGEHPMPGVAFRLASHPGPLLRRPSPVFGQHDDEVYGGLLGLTGAEIAGLRERGVIADRPAGV</sequence>
<feature type="region of interest" description="Disordered" evidence="2">
    <location>
        <begin position="1"/>
        <end position="41"/>
    </location>
</feature>
<reference evidence="3" key="1">
    <citation type="submission" date="2020-12" db="EMBL/GenBank/DDBJ databases">
        <title>Genomic characterization of non-nitrogen-fixing Frankia strains.</title>
        <authorList>
            <person name="Carlos-Shanley C."/>
            <person name="Guerra T."/>
            <person name="Hahn D."/>
        </authorList>
    </citation>
    <scope>NUCLEOTIDE SEQUENCE</scope>
    <source>
        <strain evidence="3">CN6</strain>
    </source>
</reference>
<dbReference type="PANTHER" id="PTHR48207:SF3">
    <property type="entry name" value="SUCCINATE--HYDROXYMETHYLGLUTARATE COA-TRANSFERASE"/>
    <property type="match status" value="1"/>
</dbReference>
<protein>
    <submittedName>
        <fullName evidence="3">CoA transferase</fullName>
    </submittedName>
</protein>
<dbReference type="EMBL" id="JAEACQ010000255">
    <property type="protein sequence ID" value="MBL7630822.1"/>
    <property type="molecule type" value="Genomic_DNA"/>
</dbReference>
<dbReference type="Gene3D" id="3.30.1540.10">
    <property type="entry name" value="formyl-coa transferase, domain 3"/>
    <property type="match status" value="2"/>
</dbReference>
<dbReference type="RefSeq" id="WP_203000820.1">
    <property type="nucleotide sequence ID" value="NZ_JADWYU010000126.1"/>
</dbReference>
<dbReference type="Proteomes" id="UP000604475">
    <property type="component" value="Unassembled WGS sequence"/>
</dbReference>
<evidence type="ECO:0000256" key="2">
    <source>
        <dbReference type="SAM" id="MobiDB-lite"/>
    </source>
</evidence>
<dbReference type="PANTHER" id="PTHR48207">
    <property type="entry name" value="SUCCINATE--HYDROXYMETHYLGLUTARATE COA-TRANSFERASE"/>
    <property type="match status" value="1"/>
</dbReference>
<feature type="region of interest" description="Disordered" evidence="2">
    <location>
        <begin position="87"/>
        <end position="106"/>
    </location>
</feature>
<dbReference type="SUPFAM" id="SSF89796">
    <property type="entry name" value="CoA-transferase family III (CaiB/BaiF)"/>
    <property type="match status" value="3"/>
</dbReference>
<dbReference type="GO" id="GO:0008410">
    <property type="term" value="F:CoA-transferase activity"/>
    <property type="evidence" value="ECO:0007669"/>
    <property type="project" value="TreeGrafter"/>
</dbReference>
<gene>
    <name evidence="3" type="ORF">I7412_27405</name>
</gene>
<organism evidence="3 4">
    <name type="scientific">Frankia nepalensis</name>
    <dbReference type="NCBI Taxonomy" id="1836974"/>
    <lineage>
        <taxon>Bacteria</taxon>
        <taxon>Bacillati</taxon>
        <taxon>Actinomycetota</taxon>
        <taxon>Actinomycetes</taxon>
        <taxon>Frankiales</taxon>
        <taxon>Frankiaceae</taxon>
        <taxon>Frankia</taxon>
    </lineage>
</organism>
<evidence type="ECO:0000313" key="3">
    <source>
        <dbReference type="EMBL" id="MBL7630822.1"/>
    </source>
</evidence>
<keyword evidence="4" id="KW-1185">Reference proteome</keyword>
<comment type="caution">
    <text evidence="3">The sequence shown here is derived from an EMBL/GenBank/DDBJ whole genome shotgun (WGS) entry which is preliminary data.</text>
</comment>
<keyword evidence="1 3" id="KW-0808">Transferase</keyword>
<dbReference type="AlphaFoldDB" id="A0A937RII2"/>
<dbReference type="Gene3D" id="3.40.50.10540">
    <property type="entry name" value="Crotonobetainyl-coa:carnitine coa-transferase, domain 1"/>
    <property type="match status" value="2"/>
</dbReference>
<dbReference type="InterPro" id="IPR050483">
    <property type="entry name" value="CoA-transferase_III_domain"/>
</dbReference>
<evidence type="ECO:0000313" key="4">
    <source>
        <dbReference type="Proteomes" id="UP000604475"/>
    </source>
</evidence>
<accession>A0A937RII2</accession>
<evidence type="ECO:0000256" key="1">
    <source>
        <dbReference type="ARBA" id="ARBA00022679"/>
    </source>
</evidence>
<proteinExistence type="predicted"/>
<dbReference type="InterPro" id="IPR003673">
    <property type="entry name" value="CoA-Trfase_fam_III"/>
</dbReference>
<dbReference type="InterPro" id="IPR044855">
    <property type="entry name" value="CoA-Trfase_III_dom3_sf"/>
</dbReference>
<dbReference type="InterPro" id="IPR023606">
    <property type="entry name" value="CoA-Trfase_III_dom_1_sf"/>
</dbReference>
<name>A0A937RII2_9ACTN</name>